<reference evidence="12 13" key="1">
    <citation type="submission" date="2020-12" db="EMBL/GenBank/DDBJ databases">
        <title>Hymenobacter sp.</title>
        <authorList>
            <person name="Kim M.K."/>
        </authorList>
    </citation>
    <scope>NUCLEOTIDE SEQUENCE [LARGE SCALE GENOMIC DNA]</scope>
    <source>
        <strain evidence="12 13">BT442</strain>
    </source>
</reference>
<dbReference type="InterPro" id="IPR051268">
    <property type="entry name" value="Type-I_R_enzyme_R_subunit"/>
</dbReference>
<dbReference type="EMBL" id="JAEDAE010000002">
    <property type="protein sequence ID" value="MBH8557912.1"/>
    <property type="molecule type" value="Genomic_DNA"/>
</dbReference>
<dbReference type="InterPro" id="IPR055180">
    <property type="entry name" value="HsdR_RecA-like_helicase_dom_2"/>
</dbReference>
<keyword evidence="8 10" id="KW-0067">ATP-binding</keyword>
<dbReference type="InterPro" id="IPR014001">
    <property type="entry name" value="Helicase_ATP-bd"/>
</dbReference>
<comment type="catalytic activity">
    <reaction evidence="1 10">
        <text>Endonucleolytic cleavage of DNA to give random double-stranded fragments with terminal 5'-phosphates, ATP is simultaneously hydrolyzed.</text>
        <dbReference type="EC" id="3.1.21.3"/>
    </reaction>
</comment>
<dbReference type="Pfam" id="PF18766">
    <property type="entry name" value="SWI2_SNF2"/>
    <property type="match status" value="1"/>
</dbReference>
<evidence type="ECO:0000313" key="13">
    <source>
        <dbReference type="Proteomes" id="UP000625631"/>
    </source>
</evidence>
<keyword evidence="7 10" id="KW-0378">Hydrolase</keyword>
<keyword evidence="13" id="KW-1185">Reference proteome</keyword>
<dbReference type="InterPro" id="IPR007409">
    <property type="entry name" value="Restrct_endonuc_type1_HsdR_N"/>
</dbReference>
<keyword evidence="6 12" id="KW-0255">Endonuclease</keyword>
<dbReference type="CDD" id="cd22332">
    <property type="entry name" value="HsdR_N"/>
    <property type="match status" value="1"/>
</dbReference>
<dbReference type="Proteomes" id="UP000625631">
    <property type="component" value="Unassembled WGS sequence"/>
</dbReference>
<comment type="caution">
    <text evidence="12">The sequence shown here is derived from an EMBL/GenBank/DDBJ whole genome shotgun (WGS) entry which is preliminary data.</text>
</comment>
<accession>A0ABS0Q5Q4</accession>
<evidence type="ECO:0000256" key="1">
    <source>
        <dbReference type="ARBA" id="ARBA00000851"/>
    </source>
</evidence>
<dbReference type="Gene3D" id="3.40.50.300">
    <property type="entry name" value="P-loop containing nucleotide triphosphate hydrolases"/>
    <property type="match status" value="2"/>
</dbReference>
<dbReference type="NCBIfam" id="TIGR00348">
    <property type="entry name" value="hsdR"/>
    <property type="match status" value="1"/>
</dbReference>
<dbReference type="InterPro" id="IPR021810">
    <property type="entry name" value="T1RH-like_C"/>
</dbReference>
<dbReference type="Gene3D" id="3.90.1570.50">
    <property type="match status" value="1"/>
</dbReference>
<dbReference type="SUPFAM" id="SSF52540">
    <property type="entry name" value="P-loop containing nucleoside triphosphate hydrolases"/>
    <property type="match status" value="1"/>
</dbReference>
<dbReference type="InterPro" id="IPR004473">
    <property type="entry name" value="Restrct_endonuc_typeI_HsdR"/>
</dbReference>
<evidence type="ECO:0000256" key="4">
    <source>
        <dbReference type="ARBA" id="ARBA00022741"/>
    </source>
</evidence>
<evidence type="ECO:0000256" key="9">
    <source>
        <dbReference type="ARBA" id="ARBA00023125"/>
    </source>
</evidence>
<name>A0ABS0Q5Q4_9BACT</name>
<evidence type="ECO:0000256" key="3">
    <source>
        <dbReference type="ARBA" id="ARBA00022722"/>
    </source>
</evidence>
<dbReference type="SMART" id="SM00487">
    <property type="entry name" value="DEXDc"/>
    <property type="match status" value="1"/>
</dbReference>
<dbReference type="GO" id="GO:0004519">
    <property type="term" value="F:endonuclease activity"/>
    <property type="evidence" value="ECO:0007669"/>
    <property type="project" value="UniProtKB-KW"/>
</dbReference>
<evidence type="ECO:0000256" key="5">
    <source>
        <dbReference type="ARBA" id="ARBA00022747"/>
    </source>
</evidence>
<dbReference type="Pfam" id="PF04313">
    <property type="entry name" value="HSDR_N"/>
    <property type="match status" value="1"/>
</dbReference>
<evidence type="ECO:0000256" key="6">
    <source>
        <dbReference type="ARBA" id="ARBA00022759"/>
    </source>
</evidence>
<dbReference type="EC" id="3.1.21.3" evidence="10"/>
<dbReference type="Pfam" id="PF11867">
    <property type="entry name" value="T1RH-like_C"/>
    <property type="match status" value="1"/>
</dbReference>
<comment type="function">
    <text evidence="10">Subunit R is required for both nuclease and ATPase activities, but not for modification.</text>
</comment>
<evidence type="ECO:0000256" key="8">
    <source>
        <dbReference type="ARBA" id="ARBA00022840"/>
    </source>
</evidence>
<proteinExistence type="inferred from homology"/>
<evidence type="ECO:0000313" key="12">
    <source>
        <dbReference type="EMBL" id="MBH8557912.1"/>
    </source>
</evidence>
<dbReference type="InterPro" id="IPR040980">
    <property type="entry name" value="SWI2_SNF2"/>
</dbReference>
<dbReference type="InterPro" id="IPR027417">
    <property type="entry name" value="P-loop_NTPase"/>
</dbReference>
<evidence type="ECO:0000259" key="11">
    <source>
        <dbReference type="SMART" id="SM00487"/>
    </source>
</evidence>
<keyword evidence="3" id="KW-0540">Nuclease</keyword>
<dbReference type="PANTHER" id="PTHR30195:SF15">
    <property type="entry name" value="TYPE I RESTRICTION ENZYME HINDI ENDONUCLEASE SUBUNIT"/>
    <property type="match status" value="1"/>
</dbReference>
<dbReference type="RefSeq" id="WP_198075014.1">
    <property type="nucleotide sequence ID" value="NZ_JAEDAE010000002.1"/>
</dbReference>
<keyword evidence="5 10" id="KW-0680">Restriction system</keyword>
<evidence type="ECO:0000256" key="2">
    <source>
        <dbReference type="ARBA" id="ARBA00008598"/>
    </source>
</evidence>
<keyword evidence="4 10" id="KW-0547">Nucleotide-binding</keyword>
<feature type="domain" description="Helicase ATP-binding" evidence="11">
    <location>
        <begin position="267"/>
        <end position="476"/>
    </location>
</feature>
<sequence length="1123" mass="126830">MAFISEDDIERASVKVLMEELHYDEHLNLYDLHLKDEVAANAKFGRADSRDVVRLGQLRASLQKLNPHAPAAVLAEAERQLTEIKPGNTFDRNKAVTKLLQDGVSLPGAKNAAGESVNTRVRYVDFDHPANNHFAVVQQLTIRGKKTRRPDLLVFVNGLPLVFVELKNSTEETRQAYDKNLTDYRRDIERLFDFNLVVVLSNALVTKVGSHTSDWEHFFNWERDDEEEPAAVAKGEVDVVRVMQTLFQKETLLDLLDNFVLFYAGRQKIVAKNHQYLGVNLAVDALTRRQELAGKLGVFWHTQGSGKSFSMAYFVQKVRRTVPGGAELKFVMVTDRDDLEEQLWKTFVRAGMLSDDRKAPESRAKSGEHLGKLVRADAPVMFTLIQKFKNPSGRGGAGFPQLTPAADSGLKGGESNYVVLVDEAHRSQYNDLGENLRRAFPGASYLAFTGTPLLDAVQTTREWFGGYVSQYNFQQSVLDGSTVPLFYHNRVPKMELQNDALNEEFAEIMADEELSEEQQETLTRKYASVMTVLTDSDRLDAVAQDIVGHFPNRGYLGKGMVVSLDKPTAVRMYDKVQARWKLKQREVQKALNAAADGSEEQAELKRRRKWMQETQMAVIVSEEAEEEQKFDRLSLNIRPHRELMNKTWGDDHQTIEDRFRDPTDKLRLVFVCAKWLTGFDAPTISTLYLDKPLQNHTLMQTIARANRVAVALDANGHVATDTTLYPIAKTNGLIMDYYGLMDSKRLEKALVQYASTKRVGSEGEPEGPKVPVEGFEVLLSYLDAAIEEAVKFLAKQGLSLDEVLKSGATFDKLGQLEDMADRLVKTEELKKEFGVYQTAVTSFYQACKPNILTEELLVGGGPYKGRYRRLKDALEYVRRIMQQGQGDSSDLDDAHKRVRELIDPSIVAQGDGKGYHIEAQGQELDLSGIDLEKLQERFNTRPHKNLAIADMVAFLTDKVQGLLSRNVSRVDLAERLHEIIQRYNTASSDVTAFFQELKAYTEKLQAEEKRAAAAGLSESELEIFDLLFVPALKQGEEARVKLAAQHLLEKLRSQEAKRTVMAPDWHKNSQLQNEVLVYIGQALDDDDKGLPKESYPDPVFLERRQAVFDHVKNLATLGNRYWA</sequence>
<comment type="similarity">
    <text evidence="2 10">Belongs to the HsdR family.</text>
</comment>
<comment type="subunit">
    <text evidence="10">The type I restriction/modification system is composed of three polypeptides R, M and S.</text>
</comment>
<evidence type="ECO:0000256" key="7">
    <source>
        <dbReference type="ARBA" id="ARBA00022801"/>
    </source>
</evidence>
<organism evidence="12 13">
    <name type="scientific">Hymenobacter negativus</name>
    <dbReference type="NCBI Taxonomy" id="2795026"/>
    <lineage>
        <taxon>Bacteria</taxon>
        <taxon>Pseudomonadati</taxon>
        <taxon>Bacteroidota</taxon>
        <taxon>Cytophagia</taxon>
        <taxon>Cytophagales</taxon>
        <taxon>Hymenobacteraceae</taxon>
        <taxon>Hymenobacter</taxon>
    </lineage>
</organism>
<evidence type="ECO:0000256" key="10">
    <source>
        <dbReference type="RuleBase" id="RU364115"/>
    </source>
</evidence>
<dbReference type="PANTHER" id="PTHR30195">
    <property type="entry name" value="TYPE I SITE-SPECIFIC DEOXYRIBONUCLEASE PROTEIN SUBUNIT M AND R"/>
    <property type="match status" value="1"/>
</dbReference>
<protein>
    <recommendedName>
        <fullName evidence="10">Type I restriction enzyme endonuclease subunit</fullName>
        <shortName evidence="10">R protein</shortName>
        <ecNumber evidence="10">3.1.21.3</ecNumber>
    </recommendedName>
</protein>
<gene>
    <name evidence="12" type="ORF">I7X13_07630</name>
</gene>
<dbReference type="Pfam" id="PF22679">
    <property type="entry name" value="T1R_D3-like"/>
    <property type="match status" value="1"/>
</dbReference>
<keyword evidence="9 10" id="KW-0238">DNA-binding</keyword>